<evidence type="ECO:0000256" key="1">
    <source>
        <dbReference type="SAM" id="MobiDB-lite"/>
    </source>
</evidence>
<feature type="region of interest" description="Disordered" evidence="1">
    <location>
        <begin position="113"/>
        <end position="132"/>
    </location>
</feature>
<evidence type="ECO:0000313" key="2">
    <source>
        <dbReference type="EMBL" id="KAF7311818.1"/>
    </source>
</evidence>
<sequence>MAPQPSGNENTRLLSSSPTPPPVDRSTRPITGTETGSSASVWTVLELVHGVGEQLRGTLLGVVDDVTRSGERKHHDIARAGQAEMAGAARKLGIWPWGGSGSGSGSGTVTSYTAGPAGGYGTAPTSGLDGKP</sequence>
<dbReference type="AlphaFoldDB" id="A0A8H6T4X6"/>
<evidence type="ECO:0000313" key="3">
    <source>
        <dbReference type="Proteomes" id="UP000636479"/>
    </source>
</evidence>
<gene>
    <name evidence="2" type="ORF">MIND_00192300</name>
</gene>
<dbReference type="GeneID" id="59341347"/>
<name>A0A8H6T4X6_9AGAR</name>
<feature type="region of interest" description="Disordered" evidence="1">
    <location>
        <begin position="1"/>
        <end position="39"/>
    </location>
</feature>
<feature type="compositionally biased region" description="Polar residues" evidence="1">
    <location>
        <begin position="28"/>
        <end position="39"/>
    </location>
</feature>
<keyword evidence="3" id="KW-1185">Reference proteome</keyword>
<dbReference type="OrthoDB" id="2590867at2759"/>
<accession>A0A8H6T4X6</accession>
<protein>
    <submittedName>
        <fullName evidence="2">Uncharacterized protein</fullName>
    </submittedName>
</protein>
<dbReference type="Proteomes" id="UP000636479">
    <property type="component" value="Unassembled WGS sequence"/>
</dbReference>
<organism evidence="2 3">
    <name type="scientific">Mycena indigotica</name>
    <dbReference type="NCBI Taxonomy" id="2126181"/>
    <lineage>
        <taxon>Eukaryota</taxon>
        <taxon>Fungi</taxon>
        <taxon>Dikarya</taxon>
        <taxon>Basidiomycota</taxon>
        <taxon>Agaricomycotina</taxon>
        <taxon>Agaricomycetes</taxon>
        <taxon>Agaricomycetidae</taxon>
        <taxon>Agaricales</taxon>
        <taxon>Marasmiineae</taxon>
        <taxon>Mycenaceae</taxon>
        <taxon>Mycena</taxon>
    </lineage>
</organism>
<proteinExistence type="predicted"/>
<feature type="compositionally biased region" description="Polar residues" evidence="1">
    <location>
        <begin position="1"/>
        <end position="14"/>
    </location>
</feature>
<feature type="compositionally biased region" description="Low complexity" evidence="1">
    <location>
        <begin position="122"/>
        <end position="132"/>
    </location>
</feature>
<dbReference type="RefSeq" id="XP_037223926.1">
    <property type="nucleotide sequence ID" value="XM_037358831.1"/>
</dbReference>
<dbReference type="EMBL" id="JACAZF010000002">
    <property type="protein sequence ID" value="KAF7311818.1"/>
    <property type="molecule type" value="Genomic_DNA"/>
</dbReference>
<comment type="caution">
    <text evidence="2">The sequence shown here is derived from an EMBL/GenBank/DDBJ whole genome shotgun (WGS) entry which is preliminary data.</text>
</comment>
<reference evidence="2" key="1">
    <citation type="submission" date="2020-05" db="EMBL/GenBank/DDBJ databases">
        <title>Mycena genomes resolve the evolution of fungal bioluminescence.</title>
        <authorList>
            <person name="Tsai I.J."/>
        </authorList>
    </citation>
    <scope>NUCLEOTIDE SEQUENCE</scope>
    <source>
        <strain evidence="2">171206Taipei</strain>
    </source>
</reference>